<keyword evidence="3 11" id="KW-0032">Aminotransferase</keyword>
<dbReference type="InterPro" id="IPR015424">
    <property type="entry name" value="PyrdxlP-dep_Trfase"/>
</dbReference>
<organism evidence="11 12">
    <name type="scientific">Cohnella terricola</name>
    <dbReference type="NCBI Taxonomy" id="1289167"/>
    <lineage>
        <taxon>Bacteria</taxon>
        <taxon>Bacillati</taxon>
        <taxon>Bacillota</taxon>
        <taxon>Bacilli</taxon>
        <taxon>Bacillales</taxon>
        <taxon>Paenibacillaceae</taxon>
        <taxon>Cohnella</taxon>
    </lineage>
</organism>
<dbReference type="GO" id="GO:0008453">
    <property type="term" value="F:alanine-glyoxylate transaminase activity"/>
    <property type="evidence" value="ECO:0007669"/>
    <property type="project" value="TreeGrafter"/>
</dbReference>
<name>A0A559J4T3_9BACL</name>
<evidence type="ECO:0000256" key="9">
    <source>
        <dbReference type="RuleBase" id="RU004504"/>
    </source>
</evidence>
<evidence type="ECO:0000256" key="3">
    <source>
        <dbReference type="ARBA" id="ARBA00022576"/>
    </source>
</evidence>
<keyword evidence="12" id="KW-1185">Reference proteome</keyword>
<sequence length="356" mass="38099">MSQQHQGFVPLTLSEHDRLTELLARLLYTKEAPVIIPGEAILGIEAIAAGISAPGRRILNVVTGPYGDIFGKWLERGGAEVIEIKVSFDEVATAETVAAAIDQYKPVALSFVHAESVTGGTNPTEEILKAARNANLITIVDSVSAIGAEPVRFDEWGIDFVTIGAQKALAGPNGVSAVGISPRGWEFITSNERAPRNSILSLLDLRRSSDDKDTFRVPANIPVLEARALIEALERIEEEGLATVHRRHRLASSSTIAGLKALGLEPWQVNEANYAPLNTTVRISRDRSLDIAQPIGIVAPGDGAMLHQLLRINHYGANASLHSVEQALTTLAELTGQDPAAAIAAGRSVWEGADER</sequence>
<dbReference type="Proteomes" id="UP000316330">
    <property type="component" value="Unassembled WGS sequence"/>
</dbReference>
<dbReference type="EMBL" id="VNJJ01000028">
    <property type="protein sequence ID" value="TVX94872.1"/>
    <property type="molecule type" value="Genomic_DNA"/>
</dbReference>
<dbReference type="Gene3D" id="3.90.1150.10">
    <property type="entry name" value="Aspartate Aminotransferase, domain 1"/>
    <property type="match status" value="1"/>
</dbReference>
<dbReference type="InterPro" id="IPR015422">
    <property type="entry name" value="PyrdxlP-dep_Trfase_small"/>
</dbReference>
<feature type="domain" description="Aminotransferase class V" evidence="10">
    <location>
        <begin position="74"/>
        <end position="267"/>
    </location>
</feature>
<dbReference type="SUPFAM" id="SSF53383">
    <property type="entry name" value="PLP-dependent transferases"/>
    <property type="match status" value="1"/>
</dbReference>
<proteinExistence type="inferred from homology"/>
<dbReference type="PIRSF" id="PIRSF000524">
    <property type="entry name" value="SPT"/>
    <property type="match status" value="1"/>
</dbReference>
<dbReference type="Pfam" id="PF00266">
    <property type="entry name" value="Aminotran_5"/>
    <property type="match status" value="1"/>
</dbReference>
<dbReference type="InterPro" id="IPR015421">
    <property type="entry name" value="PyrdxlP-dep_Trfase_major"/>
</dbReference>
<dbReference type="PANTHER" id="PTHR21152:SF24">
    <property type="entry name" value="ALANINE--GLYOXYLATE AMINOTRANSFERASE 1"/>
    <property type="match status" value="1"/>
</dbReference>
<evidence type="ECO:0000259" key="10">
    <source>
        <dbReference type="Pfam" id="PF00266"/>
    </source>
</evidence>
<feature type="binding site" evidence="6">
    <location>
        <position position="311"/>
    </location>
    <ligand>
        <name>substrate</name>
    </ligand>
</feature>
<dbReference type="PANTHER" id="PTHR21152">
    <property type="entry name" value="AMINOTRANSFERASE CLASS V"/>
    <property type="match status" value="1"/>
</dbReference>
<evidence type="ECO:0000256" key="6">
    <source>
        <dbReference type="PIRSR" id="PIRSR000524-1"/>
    </source>
</evidence>
<evidence type="ECO:0000256" key="5">
    <source>
        <dbReference type="ARBA" id="ARBA00022898"/>
    </source>
</evidence>
<dbReference type="Gene3D" id="3.40.640.10">
    <property type="entry name" value="Type I PLP-dependent aspartate aminotransferase-like (Major domain)"/>
    <property type="match status" value="1"/>
</dbReference>
<evidence type="ECO:0000313" key="11">
    <source>
        <dbReference type="EMBL" id="TVX94872.1"/>
    </source>
</evidence>
<reference evidence="11 12" key="1">
    <citation type="submission" date="2019-07" db="EMBL/GenBank/DDBJ databases">
        <authorList>
            <person name="Kim J."/>
        </authorList>
    </citation>
    <scope>NUCLEOTIDE SEQUENCE [LARGE SCALE GENOMIC DNA]</scope>
    <source>
        <strain evidence="11 12">G13</strain>
    </source>
</reference>
<dbReference type="RefSeq" id="WP_144707285.1">
    <property type="nucleotide sequence ID" value="NZ_VNJJ01000028.1"/>
</dbReference>
<keyword evidence="4 11" id="KW-0808">Transferase</keyword>
<comment type="cofactor">
    <cofactor evidence="1 7 9">
        <name>pyridoxal 5'-phosphate</name>
        <dbReference type="ChEBI" id="CHEBI:597326"/>
    </cofactor>
</comment>
<keyword evidence="5 7" id="KW-0663">Pyridoxal phosphate</keyword>
<dbReference type="GO" id="GO:0019265">
    <property type="term" value="P:glycine biosynthetic process, by transamination of glyoxylate"/>
    <property type="evidence" value="ECO:0007669"/>
    <property type="project" value="TreeGrafter"/>
</dbReference>
<dbReference type="OrthoDB" id="389074at2"/>
<evidence type="ECO:0000256" key="1">
    <source>
        <dbReference type="ARBA" id="ARBA00001933"/>
    </source>
</evidence>
<evidence type="ECO:0000256" key="2">
    <source>
        <dbReference type="ARBA" id="ARBA00009236"/>
    </source>
</evidence>
<comment type="similarity">
    <text evidence="2 8">Belongs to the class-V pyridoxal-phosphate-dependent aminotransferase family.</text>
</comment>
<dbReference type="InterPro" id="IPR020578">
    <property type="entry name" value="Aminotrans_V_PyrdxlP_BS"/>
</dbReference>
<dbReference type="AlphaFoldDB" id="A0A559J4T3"/>
<evidence type="ECO:0000256" key="7">
    <source>
        <dbReference type="PIRSR" id="PIRSR000524-50"/>
    </source>
</evidence>
<gene>
    <name evidence="11" type="ORF">FPZ45_24480</name>
</gene>
<evidence type="ECO:0000256" key="8">
    <source>
        <dbReference type="RuleBase" id="RU004075"/>
    </source>
</evidence>
<dbReference type="GO" id="GO:0004760">
    <property type="term" value="F:L-serine-pyruvate transaminase activity"/>
    <property type="evidence" value="ECO:0007669"/>
    <property type="project" value="TreeGrafter"/>
</dbReference>
<dbReference type="InterPro" id="IPR024169">
    <property type="entry name" value="SP_NH2Trfase/AEP_transaminase"/>
</dbReference>
<feature type="modified residue" description="N6-(pyridoxal phosphate)lysine" evidence="7">
    <location>
        <position position="167"/>
    </location>
</feature>
<accession>A0A559J4T3</accession>
<dbReference type="InterPro" id="IPR000192">
    <property type="entry name" value="Aminotrans_V_dom"/>
</dbReference>
<protein>
    <submittedName>
        <fullName evidence="11">Alanine--glyoxylate aminotransferase family protein</fullName>
    </submittedName>
</protein>
<dbReference type="PROSITE" id="PS00595">
    <property type="entry name" value="AA_TRANSFER_CLASS_5"/>
    <property type="match status" value="1"/>
</dbReference>
<evidence type="ECO:0000256" key="4">
    <source>
        <dbReference type="ARBA" id="ARBA00022679"/>
    </source>
</evidence>
<comment type="caution">
    <text evidence="11">The sequence shown here is derived from an EMBL/GenBank/DDBJ whole genome shotgun (WGS) entry which is preliminary data.</text>
</comment>
<evidence type="ECO:0000313" key="12">
    <source>
        <dbReference type="Proteomes" id="UP000316330"/>
    </source>
</evidence>